<feature type="transmembrane region" description="Helical" evidence="17">
    <location>
        <begin position="204"/>
        <end position="225"/>
    </location>
</feature>
<evidence type="ECO:0000313" key="20">
    <source>
        <dbReference type="Proteomes" id="UP000030004"/>
    </source>
</evidence>
<keyword evidence="19" id="KW-0560">Oxidoreductase</keyword>
<keyword evidence="20" id="KW-1185">Reference proteome</keyword>
<comment type="caution">
    <text evidence="19">The sequence shown here is derived from an EMBL/GenBank/DDBJ whole genome shotgun (WGS) entry which is preliminary data.</text>
</comment>
<feature type="transmembrane region" description="Helical" evidence="17">
    <location>
        <begin position="232"/>
        <end position="250"/>
    </location>
</feature>
<evidence type="ECO:0000256" key="17">
    <source>
        <dbReference type="SAM" id="Phobius"/>
    </source>
</evidence>
<dbReference type="OrthoDB" id="9763786at2"/>
<keyword evidence="6 16" id="KW-1003">Cell membrane</keyword>
<evidence type="ECO:0000256" key="2">
    <source>
        <dbReference type="ARBA" id="ARBA00004429"/>
    </source>
</evidence>
<evidence type="ECO:0000256" key="10">
    <source>
        <dbReference type="ARBA" id="ARBA00022967"/>
    </source>
</evidence>
<reference evidence="19 20" key="1">
    <citation type="journal article" date="2015" name="Antonie Van Leeuwenhoek">
        <title>Pseudooceanicola atlanticus gen. nov. sp. nov., isolated from surface seawater of the Atlantic Ocean and reclassification of Oceanicola batsensis, Oceanicola marinus, Oceanicola nitratireducens, Oceanicola nanhaiensis, Oceanicola antarcticus and Oceanicola flagellatus, as Pseudooceanicola batsensis comb. nov., Pseudooceanicola marinus comb. nov., Pseudooceanicola nitratireducens comb. nov., Pseudooceanicola nanhaiensis comb. nov., Pseudooceanicola antarcticus comb. nov., and Pseudooceanicola flagellatus comb. nov.</title>
        <authorList>
            <person name="Lai Q."/>
            <person name="Li G."/>
            <person name="Liu X."/>
            <person name="Du Y."/>
            <person name="Sun F."/>
            <person name="Shao Z."/>
        </authorList>
    </citation>
    <scope>NUCLEOTIDE SEQUENCE [LARGE SCALE GENOMIC DNA]</scope>
    <source>
        <strain evidence="19 20">22II-s11g</strain>
    </source>
</reference>
<dbReference type="InterPro" id="IPR034300">
    <property type="entry name" value="PNTB-like"/>
</dbReference>
<feature type="transmembrane region" description="Helical" evidence="17">
    <location>
        <begin position="6"/>
        <end position="26"/>
    </location>
</feature>
<feature type="domain" description="NADP transhydrogenase beta-like" evidence="18">
    <location>
        <begin position="7"/>
        <end position="473"/>
    </location>
</feature>
<dbReference type="PANTHER" id="PTHR44758:SF1">
    <property type="entry name" value="NAD(P) TRANSHYDROGENASE SUBUNIT BETA"/>
    <property type="match status" value="1"/>
</dbReference>
<evidence type="ECO:0000256" key="1">
    <source>
        <dbReference type="ARBA" id="ARBA00003943"/>
    </source>
</evidence>
<feature type="transmembrane region" description="Helical" evidence="17">
    <location>
        <begin position="178"/>
        <end position="198"/>
    </location>
</feature>
<evidence type="ECO:0000256" key="11">
    <source>
        <dbReference type="ARBA" id="ARBA00022989"/>
    </source>
</evidence>
<gene>
    <name evidence="19" type="primary">pntB</name>
    <name evidence="19" type="ORF">ATO9_13160</name>
</gene>
<feature type="transmembrane region" description="Helical" evidence="17">
    <location>
        <begin position="145"/>
        <end position="166"/>
    </location>
</feature>
<evidence type="ECO:0000256" key="5">
    <source>
        <dbReference type="ARBA" id="ARBA00014581"/>
    </source>
</evidence>
<name>A0A0A0EH96_9RHOB</name>
<dbReference type="EMBL" id="AQQX01000004">
    <property type="protein sequence ID" value="KGM48572.1"/>
    <property type="molecule type" value="Genomic_DNA"/>
</dbReference>
<evidence type="ECO:0000256" key="6">
    <source>
        <dbReference type="ARBA" id="ARBA00022475"/>
    </source>
</evidence>
<dbReference type="FunFam" id="3.40.50.1220:FF:000002">
    <property type="entry name" value="NAD(P) transhydrogenase subunit beta"/>
    <property type="match status" value="1"/>
</dbReference>
<dbReference type="AlphaFoldDB" id="A0A0A0EH96"/>
<feature type="transmembrane region" description="Helical" evidence="17">
    <location>
        <begin position="86"/>
        <end position="107"/>
    </location>
</feature>
<evidence type="ECO:0000256" key="12">
    <source>
        <dbReference type="ARBA" id="ARBA00023027"/>
    </source>
</evidence>
<evidence type="ECO:0000256" key="3">
    <source>
        <dbReference type="ARBA" id="ARBA00007919"/>
    </source>
</evidence>
<protein>
    <recommendedName>
        <fullName evidence="5 16">NAD(P) transhydrogenase subunit beta</fullName>
        <ecNumber evidence="4 16">7.1.1.1</ecNumber>
    </recommendedName>
    <alternativeName>
        <fullName evidence="16">Nicotinamide nucleotide transhydrogenase subunit beta</fullName>
    </alternativeName>
</protein>
<dbReference type="Proteomes" id="UP000030004">
    <property type="component" value="Unassembled WGS sequence"/>
</dbReference>
<evidence type="ECO:0000256" key="8">
    <source>
        <dbReference type="ARBA" id="ARBA00022692"/>
    </source>
</evidence>
<feature type="transmembrane region" description="Helical" evidence="17">
    <location>
        <begin position="33"/>
        <end position="50"/>
    </location>
</feature>
<evidence type="ECO:0000256" key="4">
    <source>
        <dbReference type="ARBA" id="ARBA00012943"/>
    </source>
</evidence>
<dbReference type="RefSeq" id="WP_043749512.1">
    <property type="nucleotide sequence ID" value="NZ_AQQX01000004.1"/>
</dbReference>
<dbReference type="GO" id="GO:0008750">
    <property type="term" value="F:proton-translocating NAD(P)+ transhydrogenase activity"/>
    <property type="evidence" value="ECO:0007669"/>
    <property type="project" value="UniProtKB-EC"/>
</dbReference>
<organism evidence="19 20">
    <name type="scientific">Pseudooceanicola atlanticus</name>
    <dbReference type="NCBI Taxonomy" id="1461694"/>
    <lineage>
        <taxon>Bacteria</taxon>
        <taxon>Pseudomonadati</taxon>
        <taxon>Pseudomonadota</taxon>
        <taxon>Alphaproteobacteria</taxon>
        <taxon>Rhodobacterales</taxon>
        <taxon>Paracoccaceae</taxon>
        <taxon>Pseudooceanicola</taxon>
    </lineage>
</organism>
<keyword evidence="7 16" id="KW-0997">Cell inner membrane</keyword>
<evidence type="ECO:0000256" key="16">
    <source>
        <dbReference type="PIRNR" id="PIRNR000204"/>
    </source>
</evidence>
<dbReference type="PANTHER" id="PTHR44758">
    <property type="entry name" value="NAD(P) TRANSHYDROGENASE SUBUNIT BETA"/>
    <property type="match status" value="1"/>
</dbReference>
<comment type="subcellular location">
    <subcellularLocation>
        <location evidence="2">Cell inner membrane</location>
        <topology evidence="2">Multi-pass membrane protein</topology>
    </subcellularLocation>
</comment>
<dbReference type="GO" id="GO:0005886">
    <property type="term" value="C:plasma membrane"/>
    <property type="evidence" value="ECO:0007669"/>
    <property type="project" value="UniProtKB-SubCell"/>
</dbReference>
<keyword evidence="8 17" id="KW-0812">Transmembrane</keyword>
<evidence type="ECO:0000256" key="7">
    <source>
        <dbReference type="ARBA" id="ARBA00022519"/>
    </source>
</evidence>
<dbReference type="Pfam" id="PF02233">
    <property type="entry name" value="PNTB"/>
    <property type="match status" value="1"/>
</dbReference>
<comment type="subunit">
    <text evidence="15">Complex of an alpha and a beta chain; in Rhodospirillum, the alpha chain seems to be made of two subunits.</text>
</comment>
<evidence type="ECO:0000256" key="15">
    <source>
        <dbReference type="ARBA" id="ARBA00066047"/>
    </source>
</evidence>
<dbReference type="InterPro" id="IPR012136">
    <property type="entry name" value="NADH_DH_b"/>
</dbReference>
<dbReference type="PIRSF" id="PIRSF000204">
    <property type="entry name" value="PNTB"/>
    <property type="match status" value="1"/>
</dbReference>
<dbReference type="SUPFAM" id="SSF52467">
    <property type="entry name" value="DHS-like NAD/FAD-binding domain"/>
    <property type="match status" value="1"/>
</dbReference>
<dbReference type="STRING" id="1461694.ATO9_13160"/>
<dbReference type="EC" id="7.1.1.1" evidence="4 16"/>
<keyword evidence="9 16" id="KW-0521">NADP</keyword>
<evidence type="ECO:0000313" key="19">
    <source>
        <dbReference type="EMBL" id="KGM48572.1"/>
    </source>
</evidence>
<evidence type="ECO:0000256" key="14">
    <source>
        <dbReference type="ARBA" id="ARBA00048202"/>
    </source>
</evidence>
<evidence type="ECO:0000256" key="9">
    <source>
        <dbReference type="ARBA" id="ARBA00022857"/>
    </source>
</evidence>
<dbReference type="InterPro" id="IPR029035">
    <property type="entry name" value="DHS-like_NAD/FAD-binding_dom"/>
</dbReference>
<accession>A0A0A0EH96</accession>
<feature type="transmembrane region" description="Helical" evidence="17">
    <location>
        <begin position="256"/>
        <end position="276"/>
    </location>
</feature>
<comment type="catalytic activity">
    <reaction evidence="14 16">
        <text>NAD(+) + NADPH + H(+)(in) = NADH + NADP(+) + H(+)(out)</text>
        <dbReference type="Rhea" id="RHEA:47992"/>
        <dbReference type="ChEBI" id="CHEBI:15378"/>
        <dbReference type="ChEBI" id="CHEBI:57540"/>
        <dbReference type="ChEBI" id="CHEBI:57783"/>
        <dbReference type="ChEBI" id="CHEBI:57945"/>
        <dbReference type="ChEBI" id="CHEBI:58349"/>
        <dbReference type="EC" id="7.1.1.1"/>
    </reaction>
</comment>
<comment type="similarity">
    <text evidence="3 16">Belongs to the PNT beta subunit family.</text>
</comment>
<keyword evidence="11 17" id="KW-1133">Transmembrane helix</keyword>
<comment type="function">
    <text evidence="1 16">The transhydrogenation between NADH and NADP is coupled to respiration and ATP hydrolysis and functions as a proton pump across the membrane.</text>
</comment>
<dbReference type="Gene3D" id="3.40.50.1220">
    <property type="entry name" value="TPP-binding domain"/>
    <property type="match status" value="1"/>
</dbReference>
<keyword evidence="10 16" id="KW-1278">Translocase</keyword>
<dbReference type="GO" id="GO:0050661">
    <property type="term" value="F:NADP binding"/>
    <property type="evidence" value="ECO:0007669"/>
    <property type="project" value="InterPro"/>
</dbReference>
<dbReference type="eggNOG" id="COG1282">
    <property type="taxonomic scope" value="Bacteria"/>
</dbReference>
<evidence type="ECO:0000256" key="13">
    <source>
        <dbReference type="ARBA" id="ARBA00023136"/>
    </source>
</evidence>
<evidence type="ECO:0000259" key="18">
    <source>
        <dbReference type="Pfam" id="PF02233"/>
    </source>
</evidence>
<proteinExistence type="inferred from homology"/>
<keyword evidence="13 16" id="KW-0472">Membrane</keyword>
<keyword evidence="12 16" id="KW-0520">NAD</keyword>
<sequence>MDFGFTTAAYVVAAVLFILSLGGLSGQESAKRAVWYGIVGMALAVFATLIGPGSGLWILSILLVVAGGAIGFVVAKRVQMTEMPQLVAAMHSLVGLAAVFVGFNAHIELVRVLAMDEAAKETLKGFAALVAKKDAVEIGILKVELFLGIFIGAVTFTGSVIAYGKLAGKVTSAATKLPGGHVLNAAAAIISVICLFWYANTGGFFPLALMTVMALFIGYHLIMGIGGADMPVVVSMLNSYSGWAAAAIGFSLGNDLLIVVGALVGSSGAILSYIMCKAMNRSFISVILGGFGGSAGPAMEVEGEQKPIDVDGVAQALKEADSVIIIPGYGMAVAQAQQNVAELTRKLRAAGKEVRFAIHPVAGRLPGHMNVLLAEAKVPYDIVLEMEEINDDFPDTDVAIVIGSNDIVNPAAQEDPNSPIAGMPVLECWKAKQVFVSKRGQGTGYSGIENPLFYKDNTRMYYGDAKDSIGNLLPKID</sequence>
<feature type="transmembrane region" description="Helical" evidence="17">
    <location>
        <begin position="56"/>
        <end position="74"/>
    </location>
</feature>
<dbReference type="GO" id="GO:0016491">
    <property type="term" value="F:oxidoreductase activity"/>
    <property type="evidence" value="ECO:0007669"/>
    <property type="project" value="UniProtKB-KW"/>
</dbReference>